<protein>
    <submittedName>
        <fullName evidence="1">Uncharacterized protein</fullName>
    </submittedName>
</protein>
<proteinExistence type="predicted"/>
<name>A0A2P2IRE3_RHIMU</name>
<evidence type="ECO:0000313" key="1">
    <source>
        <dbReference type="EMBL" id="MBW83798.1"/>
    </source>
</evidence>
<dbReference type="EMBL" id="GGEC01003315">
    <property type="protein sequence ID" value="MBW83798.1"/>
    <property type="molecule type" value="Transcribed_RNA"/>
</dbReference>
<accession>A0A2P2IRE3</accession>
<reference evidence="1" key="1">
    <citation type="submission" date="2018-02" db="EMBL/GenBank/DDBJ databases">
        <title>Rhizophora mucronata_Transcriptome.</title>
        <authorList>
            <person name="Meera S.P."/>
            <person name="Sreeshan A."/>
            <person name="Augustine A."/>
        </authorList>
    </citation>
    <scope>NUCLEOTIDE SEQUENCE</scope>
    <source>
        <tissue evidence="1">Leaf</tissue>
    </source>
</reference>
<sequence>MLVPREKYIIFQLLESTFVSITRAPICMLVPRAGNLTYFMRT</sequence>
<dbReference type="AlphaFoldDB" id="A0A2P2IRE3"/>
<organism evidence="1">
    <name type="scientific">Rhizophora mucronata</name>
    <name type="common">Asiatic mangrove</name>
    <dbReference type="NCBI Taxonomy" id="61149"/>
    <lineage>
        <taxon>Eukaryota</taxon>
        <taxon>Viridiplantae</taxon>
        <taxon>Streptophyta</taxon>
        <taxon>Embryophyta</taxon>
        <taxon>Tracheophyta</taxon>
        <taxon>Spermatophyta</taxon>
        <taxon>Magnoliopsida</taxon>
        <taxon>eudicotyledons</taxon>
        <taxon>Gunneridae</taxon>
        <taxon>Pentapetalae</taxon>
        <taxon>rosids</taxon>
        <taxon>fabids</taxon>
        <taxon>Malpighiales</taxon>
        <taxon>Rhizophoraceae</taxon>
        <taxon>Rhizophora</taxon>
    </lineage>
</organism>